<evidence type="ECO:0000256" key="1">
    <source>
        <dbReference type="ARBA" id="ARBA00004123"/>
    </source>
</evidence>
<dbReference type="InterPro" id="IPR009057">
    <property type="entry name" value="Homeodomain-like_sf"/>
</dbReference>
<evidence type="ECO:0000259" key="2">
    <source>
        <dbReference type="Pfam" id="PF05225"/>
    </source>
</evidence>
<protein>
    <recommendedName>
        <fullName evidence="2">HTH psq-type domain-containing protein</fullName>
    </recommendedName>
</protein>
<evidence type="ECO:0000313" key="4">
    <source>
        <dbReference type="Proteomes" id="UP001152888"/>
    </source>
</evidence>
<reference evidence="3" key="1">
    <citation type="submission" date="2022-03" db="EMBL/GenBank/DDBJ databases">
        <authorList>
            <person name="Sayadi A."/>
        </authorList>
    </citation>
    <scope>NUCLEOTIDE SEQUENCE</scope>
</reference>
<comment type="caution">
    <text evidence="3">The sequence shown here is derived from an EMBL/GenBank/DDBJ whole genome shotgun (WGS) entry which is preliminary data.</text>
</comment>
<evidence type="ECO:0000313" key="3">
    <source>
        <dbReference type="EMBL" id="CAH1998867.1"/>
    </source>
</evidence>
<dbReference type="GO" id="GO:0005634">
    <property type="term" value="C:nucleus"/>
    <property type="evidence" value="ECO:0007669"/>
    <property type="project" value="UniProtKB-SubCell"/>
</dbReference>
<comment type="subcellular location">
    <subcellularLocation>
        <location evidence="1">Nucleus</location>
    </subcellularLocation>
</comment>
<proteinExistence type="predicted"/>
<dbReference type="EMBL" id="CAKOFQ010007343">
    <property type="protein sequence ID" value="CAH1998867.1"/>
    <property type="molecule type" value="Genomic_DNA"/>
</dbReference>
<dbReference type="InterPro" id="IPR007889">
    <property type="entry name" value="HTH_Psq"/>
</dbReference>
<organism evidence="3 4">
    <name type="scientific">Acanthoscelides obtectus</name>
    <name type="common">Bean weevil</name>
    <name type="synonym">Bruchus obtectus</name>
    <dbReference type="NCBI Taxonomy" id="200917"/>
    <lineage>
        <taxon>Eukaryota</taxon>
        <taxon>Metazoa</taxon>
        <taxon>Ecdysozoa</taxon>
        <taxon>Arthropoda</taxon>
        <taxon>Hexapoda</taxon>
        <taxon>Insecta</taxon>
        <taxon>Pterygota</taxon>
        <taxon>Neoptera</taxon>
        <taxon>Endopterygota</taxon>
        <taxon>Coleoptera</taxon>
        <taxon>Polyphaga</taxon>
        <taxon>Cucujiformia</taxon>
        <taxon>Chrysomeloidea</taxon>
        <taxon>Chrysomelidae</taxon>
        <taxon>Bruchinae</taxon>
        <taxon>Bruchini</taxon>
        <taxon>Acanthoscelides</taxon>
    </lineage>
</organism>
<dbReference type="Gene3D" id="1.10.10.60">
    <property type="entry name" value="Homeodomain-like"/>
    <property type="match status" value="1"/>
</dbReference>
<feature type="domain" description="HTH psq-type" evidence="2">
    <location>
        <begin position="28"/>
        <end position="58"/>
    </location>
</feature>
<dbReference type="OrthoDB" id="6778796at2759"/>
<gene>
    <name evidence="3" type="ORF">ACAOBT_LOCUS24631</name>
</gene>
<accession>A0A9P0PVN4</accession>
<dbReference type="GO" id="GO:0003677">
    <property type="term" value="F:DNA binding"/>
    <property type="evidence" value="ECO:0007669"/>
    <property type="project" value="InterPro"/>
</dbReference>
<sequence length="231" mass="25831">MELLPQYVIMPRKYIRSNTARPRATWSDEQLMEAVAKVQTGEISKKEAHRRYNVPPRTPKRRIISGNFKKGALGPEGILGRANETRLVAHIHRLLVVGFRPARSTVRTFSFAERLGIKHPFVNPKMADDVHEKELNATKTSSSNSGMLQKTTSAESYSQVLKKPLYTNNDSSVLLLQFKSSSVALGLLYRPPKANLNSAVETLDTLLSHLSTVYDHIIILGDIILSTVLVK</sequence>
<keyword evidence="4" id="KW-1185">Reference proteome</keyword>
<dbReference type="AlphaFoldDB" id="A0A9P0PVN4"/>
<dbReference type="Pfam" id="PF05225">
    <property type="entry name" value="HTH_psq"/>
    <property type="match status" value="1"/>
</dbReference>
<dbReference type="Proteomes" id="UP001152888">
    <property type="component" value="Unassembled WGS sequence"/>
</dbReference>
<dbReference type="SUPFAM" id="SSF46689">
    <property type="entry name" value="Homeodomain-like"/>
    <property type="match status" value="1"/>
</dbReference>
<name>A0A9P0PVN4_ACAOB</name>